<proteinExistence type="predicted"/>
<sequence>MIGMEKLKTIATSLGQAYELNCVVQLTLVDGQRPSGLIAAVEDQSVLLNQQAGVVHQIDMDTIIAIDFLPESWWQR</sequence>
<dbReference type="AlphaFoldDB" id="A0A0R2NV08"/>
<protein>
    <submittedName>
        <fullName evidence="1">Uncharacterized protein</fullName>
    </submittedName>
</protein>
<dbReference type="Proteomes" id="UP000050920">
    <property type="component" value="Unassembled WGS sequence"/>
</dbReference>
<name>A0A0R2NV08_9LACO</name>
<evidence type="ECO:0000313" key="1">
    <source>
        <dbReference type="EMBL" id="KRO29559.1"/>
    </source>
</evidence>
<keyword evidence="2" id="KW-1185">Reference proteome</keyword>
<organism evidence="1 2">
    <name type="scientific">Lactiplantibacillus fabifermentans DSM 21115</name>
    <dbReference type="NCBI Taxonomy" id="1413187"/>
    <lineage>
        <taxon>Bacteria</taxon>
        <taxon>Bacillati</taxon>
        <taxon>Bacillota</taxon>
        <taxon>Bacilli</taxon>
        <taxon>Lactobacillales</taxon>
        <taxon>Lactobacillaceae</taxon>
        <taxon>Lactiplantibacillus</taxon>
    </lineage>
</organism>
<accession>A0A0R2NV08</accession>
<gene>
    <name evidence="1" type="ORF">DY78_GL002767</name>
</gene>
<evidence type="ECO:0000313" key="2">
    <source>
        <dbReference type="Proteomes" id="UP000050920"/>
    </source>
</evidence>
<comment type="caution">
    <text evidence="1">The sequence shown here is derived from an EMBL/GenBank/DDBJ whole genome shotgun (WGS) entry which is preliminary data.</text>
</comment>
<reference evidence="1 2" key="1">
    <citation type="journal article" date="2015" name="Genome Announc.">
        <title>Expanding the biotechnology potential of lactobacilli through comparative genomics of 213 strains and associated genera.</title>
        <authorList>
            <person name="Sun Z."/>
            <person name="Harris H.M."/>
            <person name="McCann A."/>
            <person name="Guo C."/>
            <person name="Argimon S."/>
            <person name="Zhang W."/>
            <person name="Yang X."/>
            <person name="Jeffery I.B."/>
            <person name="Cooney J.C."/>
            <person name="Kagawa T.F."/>
            <person name="Liu W."/>
            <person name="Song Y."/>
            <person name="Salvetti E."/>
            <person name="Wrobel A."/>
            <person name="Rasinkangas P."/>
            <person name="Parkhill J."/>
            <person name="Rea M.C."/>
            <person name="O'Sullivan O."/>
            <person name="Ritari J."/>
            <person name="Douillard F.P."/>
            <person name="Paul Ross R."/>
            <person name="Yang R."/>
            <person name="Briner A.E."/>
            <person name="Felis G.E."/>
            <person name="de Vos W.M."/>
            <person name="Barrangou R."/>
            <person name="Klaenhammer T.R."/>
            <person name="Caufield P.W."/>
            <person name="Cui Y."/>
            <person name="Zhang H."/>
            <person name="O'Toole P.W."/>
        </authorList>
    </citation>
    <scope>NUCLEOTIDE SEQUENCE [LARGE SCALE GENOMIC DNA]</scope>
    <source>
        <strain evidence="1 2">DSM 21115</strain>
    </source>
</reference>
<dbReference type="EMBL" id="AYGX02000003">
    <property type="protein sequence ID" value="KRO29559.1"/>
    <property type="molecule type" value="Genomic_DNA"/>
</dbReference>